<organism evidence="3 4">
    <name type="scientific">Raphanus sativus</name>
    <name type="common">Radish</name>
    <name type="synonym">Raphanus raphanistrum var. sativus</name>
    <dbReference type="NCBI Taxonomy" id="3726"/>
    <lineage>
        <taxon>Eukaryota</taxon>
        <taxon>Viridiplantae</taxon>
        <taxon>Streptophyta</taxon>
        <taxon>Embryophyta</taxon>
        <taxon>Tracheophyta</taxon>
        <taxon>Spermatophyta</taxon>
        <taxon>Magnoliopsida</taxon>
        <taxon>eudicotyledons</taxon>
        <taxon>Gunneridae</taxon>
        <taxon>Pentapetalae</taxon>
        <taxon>rosids</taxon>
        <taxon>malvids</taxon>
        <taxon>Brassicales</taxon>
        <taxon>Brassicaceae</taxon>
        <taxon>Brassiceae</taxon>
        <taxon>Raphanus</taxon>
    </lineage>
</organism>
<dbReference type="SUPFAM" id="SSF54928">
    <property type="entry name" value="RNA-binding domain, RBD"/>
    <property type="match status" value="1"/>
</dbReference>
<dbReference type="GO" id="GO:0003723">
    <property type="term" value="F:RNA binding"/>
    <property type="evidence" value="ECO:0007669"/>
    <property type="project" value="InterPro"/>
</dbReference>
<accession>A0A9W3BUC1</accession>
<feature type="region of interest" description="Disordered" evidence="1">
    <location>
        <begin position="110"/>
        <end position="130"/>
    </location>
</feature>
<dbReference type="AlphaFoldDB" id="A0A9W3BUC1"/>
<evidence type="ECO:0000256" key="1">
    <source>
        <dbReference type="SAM" id="MobiDB-lite"/>
    </source>
</evidence>
<dbReference type="KEGG" id="rsz:130495561"/>
<dbReference type="InterPro" id="IPR035979">
    <property type="entry name" value="RBD_domain_sf"/>
</dbReference>
<evidence type="ECO:0000313" key="3">
    <source>
        <dbReference type="Proteomes" id="UP000504610"/>
    </source>
</evidence>
<evidence type="ECO:0000313" key="4">
    <source>
        <dbReference type="RefSeq" id="XP_056842955.1"/>
    </source>
</evidence>
<dbReference type="CDD" id="cd00590">
    <property type="entry name" value="RRM_SF"/>
    <property type="match status" value="1"/>
</dbReference>
<reference evidence="3" key="1">
    <citation type="journal article" date="2019" name="Database">
        <title>The radish genome database (RadishGD): an integrated information resource for radish genomics.</title>
        <authorList>
            <person name="Yu H.J."/>
            <person name="Baek S."/>
            <person name="Lee Y.J."/>
            <person name="Cho A."/>
            <person name="Mun J.H."/>
        </authorList>
    </citation>
    <scope>NUCLEOTIDE SEQUENCE [LARGE SCALE GENOMIC DNA]</scope>
    <source>
        <strain evidence="3">cv. WK10039</strain>
    </source>
</reference>
<feature type="domain" description="RRM" evidence="2">
    <location>
        <begin position="19"/>
        <end position="61"/>
    </location>
</feature>
<sequence>MRQHCGLTLVFIIRNNISFFQDVGEVASVRLIVDRWGISPGCCCVEFATCTESKKALQINKHVKGIFVKMPEIVPYPFLPKYNLDDLVEKLWYEDELRREGFGLPTKPKLEKEQEVSSDTMCGLHKDETL</sequence>
<protein>
    <submittedName>
        <fullName evidence="4">Uncharacterized protein LOC130495561</fullName>
    </submittedName>
</protein>
<dbReference type="Proteomes" id="UP000504610">
    <property type="component" value="Chromosome 6"/>
</dbReference>
<gene>
    <name evidence="4" type="primary">LOC130495561</name>
</gene>
<proteinExistence type="predicted"/>
<keyword evidence="3" id="KW-1185">Reference proteome</keyword>
<dbReference type="OrthoDB" id="1031179at2759"/>
<dbReference type="RefSeq" id="XP_056842955.1">
    <property type="nucleotide sequence ID" value="XM_056986975.1"/>
</dbReference>
<dbReference type="InterPro" id="IPR012677">
    <property type="entry name" value="Nucleotide-bd_a/b_plait_sf"/>
</dbReference>
<dbReference type="GeneID" id="130495561"/>
<evidence type="ECO:0000259" key="2">
    <source>
        <dbReference type="Pfam" id="PF00076"/>
    </source>
</evidence>
<dbReference type="InterPro" id="IPR000504">
    <property type="entry name" value="RRM_dom"/>
</dbReference>
<reference evidence="4" key="2">
    <citation type="submission" date="2025-08" db="UniProtKB">
        <authorList>
            <consortium name="RefSeq"/>
        </authorList>
    </citation>
    <scope>IDENTIFICATION</scope>
    <source>
        <tissue evidence="4">Leaf</tissue>
    </source>
</reference>
<dbReference type="Gene3D" id="3.30.70.330">
    <property type="match status" value="1"/>
</dbReference>
<name>A0A9W3BUC1_RAPSA</name>
<dbReference type="Pfam" id="PF00076">
    <property type="entry name" value="RRM_1"/>
    <property type="match status" value="1"/>
</dbReference>